<comment type="caution">
    <text evidence="10">The sequence shown here is derived from an EMBL/GenBank/DDBJ whole genome shotgun (WGS) entry which is preliminary data.</text>
</comment>
<proteinExistence type="inferred from homology"/>
<gene>
    <name evidence="5 10" type="primary">xseA</name>
    <name evidence="10" type="ORF">K8V56_14925</name>
</gene>
<dbReference type="CDD" id="cd04489">
    <property type="entry name" value="ExoVII_LU_OBF"/>
    <property type="match status" value="1"/>
</dbReference>
<dbReference type="AlphaFoldDB" id="A0A921G121"/>
<evidence type="ECO:0000313" key="10">
    <source>
        <dbReference type="EMBL" id="HJF33053.1"/>
    </source>
</evidence>
<dbReference type="GO" id="GO:0008855">
    <property type="term" value="F:exodeoxyribonuclease VII activity"/>
    <property type="evidence" value="ECO:0007669"/>
    <property type="project" value="UniProtKB-UniRule"/>
</dbReference>
<dbReference type="GO" id="GO:0006308">
    <property type="term" value="P:DNA catabolic process"/>
    <property type="evidence" value="ECO:0007669"/>
    <property type="project" value="UniProtKB-UniRule"/>
</dbReference>
<evidence type="ECO:0000256" key="4">
    <source>
        <dbReference type="ARBA" id="ARBA00022839"/>
    </source>
</evidence>
<dbReference type="PANTHER" id="PTHR30008:SF0">
    <property type="entry name" value="EXODEOXYRIBONUCLEASE 7 LARGE SUBUNIT"/>
    <property type="match status" value="1"/>
</dbReference>
<keyword evidence="4 5" id="KW-0269">Exonuclease</keyword>
<evidence type="ECO:0000259" key="9">
    <source>
        <dbReference type="Pfam" id="PF13742"/>
    </source>
</evidence>
<accession>A0A921G121</accession>
<comment type="catalytic activity">
    <reaction evidence="5 6">
        <text>Exonucleolytic cleavage in either 5'- to 3'- or 3'- to 5'-direction to yield nucleoside 5'-phosphates.</text>
        <dbReference type="EC" id="3.1.11.6"/>
    </reaction>
</comment>
<evidence type="ECO:0000256" key="7">
    <source>
        <dbReference type="SAM" id="Coils"/>
    </source>
</evidence>
<feature type="coiled-coil region" evidence="7">
    <location>
        <begin position="274"/>
        <end position="301"/>
    </location>
</feature>
<evidence type="ECO:0000313" key="11">
    <source>
        <dbReference type="Proteomes" id="UP000698173"/>
    </source>
</evidence>
<dbReference type="Proteomes" id="UP000698173">
    <property type="component" value="Unassembled WGS sequence"/>
</dbReference>
<protein>
    <recommendedName>
        <fullName evidence="5">Exodeoxyribonuclease 7 large subunit</fullName>
        <ecNumber evidence="5">3.1.11.6</ecNumber>
    </recommendedName>
    <alternativeName>
        <fullName evidence="5">Exodeoxyribonuclease VII large subunit</fullName>
        <shortName evidence="5">Exonuclease VII large subunit</shortName>
    </alternativeName>
</protein>
<dbReference type="GO" id="GO:0009318">
    <property type="term" value="C:exodeoxyribonuclease VII complex"/>
    <property type="evidence" value="ECO:0007669"/>
    <property type="project" value="UniProtKB-UniRule"/>
</dbReference>
<evidence type="ECO:0000256" key="1">
    <source>
        <dbReference type="ARBA" id="ARBA00022490"/>
    </source>
</evidence>
<feature type="domain" description="OB-fold nucleic acid binding" evidence="9">
    <location>
        <begin position="7"/>
        <end position="102"/>
    </location>
</feature>
<reference evidence="10" key="1">
    <citation type="journal article" date="2021" name="PeerJ">
        <title>Extensive microbial diversity within the chicken gut microbiome revealed by metagenomics and culture.</title>
        <authorList>
            <person name="Gilroy R."/>
            <person name="Ravi A."/>
            <person name="Getino M."/>
            <person name="Pursley I."/>
            <person name="Horton D.L."/>
            <person name="Alikhan N.F."/>
            <person name="Baker D."/>
            <person name="Gharbi K."/>
            <person name="Hall N."/>
            <person name="Watson M."/>
            <person name="Adriaenssens E.M."/>
            <person name="Foster-Nyarko E."/>
            <person name="Jarju S."/>
            <person name="Secka A."/>
            <person name="Antonio M."/>
            <person name="Oren A."/>
            <person name="Chaudhuri R.R."/>
            <person name="La Ragione R."/>
            <person name="Hildebrand F."/>
            <person name="Pallen M.J."/>
        </authorList>
    </citation>
    <scope>NUCLEOTIDE SEQUENCE</scope>
    <source>
        <strain evidence="10">CHK171-7178</strain>
    </source>
</reference>
<dbReference type="EC" id="3.1.11.6" evidence="5"/>
<dbReference type="HAMAP" id="MF_00378">
    <property type="entry name" value="Exonuc_7_L"/>
    <property type="match status" value="1"/>
</dbReference>
<dbReference type="GO" id="GO:0003676">
    <property type="term" value="F:nucleic acid binding"/>
    <property type="evidence" value="ECO:0007669"/>
    <property type="project" value="InterPro"/>
</dbReference>
<comment type="subcellular location">
    <subcellularLocation>
        <location evidence="5 6">Cytoplasm</location>
    </subcellularLocation>
</comment>
<dbReference type="GO" id="GO:0005737">
    <property type="term" value="C:cytoplasm"/>
    <property type="evidence" value="ECO:0007669"/>
    <property type="project" value="UniProtKB-SubCell"/>
</dbReference>
<comment type="subunit">
    <text evidence="5">Heterooligomer composed of large and small subunits.</text>
</comment>
<dbReference type="Pfam" id="PF13742">
    <property type="entry name" value="tRNA_anti_2"/>
    <property type="match status" value="1"/>
</dbReference>
<organism evidence="10 11">
    <name type="scientific">Sporosarcina psychrophila</name>
    <name type="common">Bacillus psychrophilus</name>
    <dbReference type="NCBI Taxonomy" id="1476"/>
    <lineage>
        <taxon>Bacteria</taxon>
        <taxon>Bacillati</taxon>
        <taxon>Bacillota</taxon>
        <taxon>Bacilli</taxon>
        <taxon>Bacillales</taxon>
        <taxon>Caryophanaceae</taxon>
        <taxon>Sporosarcina</taxon>
    </lineage>
</organism>
<keyword evidence="1 5" id="KW-0963">Cytoplasm</keyword>
<dbReference type="EMBL" id="DYWT01000238">
    <property type="protein sequence ID" value="HJF33053.1"/>
    <property type="molecule type" value="Genomic_DNA"/>
</dbReference>
<keyword evidence="7" id="KW-0175">Coiled coil</keyword>
<evidence type="ECO:0000256" key="6">
    <source>
        <dbReference type="RuleBase" id="RU004355"/>
    </source>
</evidence>
<name>A0A921G121_SPOPS</name>
<keyword evidence="2 5" id="KW-0540">Nuclease</keyword>
<comment type="similarity">
    <text evidence="5 6">Belongs to the XseA family.</text>
</comment>
<evidence type="ECO:0000256" key="3">
    <source>
        <dbReference type="ARBA" id="ARBA00022801"/>
    </source>
</evidence>
<keyword evidence="3 5" id="KW-0378">Hydrolase</keyword>
<dbReference type="InterPro" id="IPR025824">
    <property type="entry name" value="OB-fold_nuc-bd_dom"/>
</dbReference>
<sequence>MTGNPHLSVQALTKYIKRKFDADPHLRNVYVKGELSNVKSHPSGHIYFTLKDEKSRIQSAMFRSNASALKFRPENGMNVLITGDVTVFETSGNYQLYVQTMQPDGIGALYLAFEQLKESLGKEGLFDARWKRPVPSFPTKIGVVTAQSGAAIQDICSTIERRYPLAEIILFPAIVQGPNAAPSIIKSIEQADTYGSIDVLIVGRGGGSIEDLWAFNEESVARAIFSCRVPIISAVGHETDTTIADFVSDKRAPTPTAAAEMAVPARDELFEKLLDRKRAIYNALSNQLKNERKRLTTLETSYPLQFPERLYRPFTERLIGLEGRLSRSGQDITGYRKSQHQRLSSMLSSFSPEQRIKEGHRSIAVLTERLTRGVHQDVRIRSDRFHSSVRMLKALNPLTVMERGYSIVYQDNEVAKSVRALEVGGNIQIRLQDGTVEAAVQSITMNEGEEV</sequence>
<evidence type="ECO:0000259" key="8">
    <source>
        <dbReference type="Pfam" id="PF02601"/>
    </source>
</evidence>
<feature type="domain" description="Exonuclease VII large subunit C-terminal" evidence="8">
    <location>
        <begin position="125"/>
        <end position="438"/>
    </location>
</feature>
<dbReference type="NCBIfam" id="TIGR00237">
    <property type="entry name" value="xseA"/>
    <property type="match status" value="1"/>
</dbReference>
<dbReference type="InterPro" id="IPR020579">
    <property type="entry name" value="Exonuc_VII_lsu_C"/>
</dbReference>
<dbReference type="PANTHER" id="PTHR30008">
    <property type="entry name" value="EXODEOXYRIBONUCLEASE 7 LARGE SUBUNIT"/>
    <property type="match status" value="1"/>
</dbReference>
<evidence type="ECO:0000256" key="2">
    <source>
        <dbReference type="ARBA" id="ARBA00022722"/>
    </source>
</evidence>
<reference evidence="10" key="2">
    <citation type="submission" date="2021-09" db="EMBL/GenBank/DDBJ databases">
        <authorList>
            <person name="Gilroy R."/>
        </authorList>
    </citation>
    <scope>NUCLEOTIDE SEQUENCE</scope>
    <source>
        <strain evidence="10">CHK171-7178</strain>
    </source>
</reference>
<dbReference type="InterPro" id="IPR003753">
    <property type="entry name" value="Exonuc_VII_L"/>
</dbReference>
<dbReference type="Pfam" id="PF02601">
    <property type="entry name" value="Exonuc_VII_L"/>
    <property type="match status" value="1"/>
</dbReference>
<evidence type="ECO:0000256" key="5">
    <source>
        <dbReference type="HAMAP-Rule" id="MF_00378"/>
    </source>
</evidence>
<comment type="function">
    <text evidence="5">Bidirectionally degrades single-stranded DNA into large acid-insoluble oligonucleotides, which are then degraded further into small acid-soluble oligonucleotides.</text>
</comment>